<dbReference type="Pfam" id="PF06568">
    <property type="entry name" value="YjiS-like"/>
    <property type="match status" value="1"/>
</dbReference>
<evidence type="ECO:0000259" key="1">
    <source>
        <dbReference type="Pfam" id="PF06568"/>
    </source>
</evidence>
<reference evidence="2 3" key="2">
    <citation type="submission" date="2018-12" db="EMBL/GenBank/DDBJ databases">
        <title>Simiduia agarivorans gen. nov., sp. nov., a marine, agarolytic bacterium isolated from shallow coastal water from Keelung, Taiwan.</title>
        <authorList>
            <person name="Shieh W.Y."/>
        </authorList>
    </citation>
    <scope>NUCLEOTIDE SEQUENCE [LARGE SCALE GENOMIC DNA]</scope>
    <source>
        <strain evidence="2 3">GTF-13</strain>
    </source>
</reference>
<dbReference type="Proteomes" id="UP000280792">
    <property type="component" value="Unassembled WGS sequence"/>
</dbReference>
<evidence type="ECO:0000313" key="2">
    <source>
        <dbReference type="EMBL" id="RRJ84292.1"/>
    </source>
</evidence>
<protein>
    <submittedName>
        <fullName evidence="2">DUF1127 domain-containing protein</fullName>
    </submittedName>
</protein>
<accession>A0A3P3VNF8</accession>
<dbReference type="InterPro" id="IPR009506">
    <property type="entry name" value="YjiS-like"/>
</dbReference>
<comment type="caution">
    <text evidence="2">The sequence shown here is derived from an EMBL/GenBank/DDBJ whole genome shotgun (WGS) entry which is preliminary data.</text>
</comment>
<sequence length="77" mass="9062">MNQGFCINNSCGYGNGSRRAGSALAGRRWKALVARVRLWRQRAQTRRYLREMPSHLLKDVGIDESQRQREVDKPFWR</sequence>
<proteinExistence type="predicted"/>
<feature type="domain" description="YjiS-like" evidence="1">
    <location>
        <begin position="32"/>
        <end position="67"/>
    </location>
</feature>
<dbReference type="AlphaFoldDB" id="A0A3P3VNF8"/>
<name>A0A3P3VNF8_9GAMM</name>
<keyword evidence="3" id="KW-1185">Reference proteome</keyword>
<reference evidence="2 3" key="1">
    <citation type="submission" date="2018-08" db="EMBL/GenBank/DDBJ databases">
        <authorList>
            <person name="Khan S.A."/>
        </authorList>
    </citation>
    <scope>NUCLEOTIDE SEQUENCE [LARGE SCALE GENOMIC DNA]</scope>
    <source>
        <strain evidence="2 3">GTF-13</strain>
    </source>
</reference>
<gene>
    <name evidence="2" type="ORF">D0544_04070</name>
</gene>
<dbReference type="EMBL" id="QWEZ01000001">
    <property type="protein sequence ID" value="RRJ84292.1"/>
    <property type="molecule type" value="Genomic_DNA"/>
</dbReference>
<organism evidence="2 3">
    <name type="scientific">Aestuariirhabdus litorea</name>
    <dbReference type="NCBI Taxonomy" id="2528527"/>
    <lineage>
        <taxon>Bacteria</taxon>
        <taxon>Pseudomonadati</taxon>
        <taxon>Pseudomonadota</taxon>
        <taxon>Gammaproteobacteria</taxon>
        <taxon>Oceanospirillales</taxon>
        <taxon>Aestuariirhabdaceae</taxon>
        <taxon>Aestuariirhabdus</taxon>
    </lineage>
</organism>
<evidence type="ECO:0000313" key="3">
    <source>
        <dbReference type="Proteomes" id="UP000280792"/>
    </source>
</evidence>